<keyword evidence="2" id="KW-1185">Reference proteome</keyword>
<reference evidence="1" key="1">
    <citation type="journal article" date="2023" name="Insect Mol. Biol.">
        <title>Genome sequencing provides insights into the evolution of gene families encoding plant cell wall-degrading enzymes in longhorned beetles.</title>
        <authorList>
            <person name="Shin N.R."/>
            <person name="Okamura Y."/>
            <person name="Kirsch R."/>
            <person name="Pauchet Y."/>
        </authorList>
    </citation>
    <scope>NUCLEOTIDE SEQUENCE</scope>
    <source>
        <strain evidence="1">MMC_N1</strain>
    </source>
</reference>
<comment type="caution">
    <text evidence="1">The sequence shown here is derived from an EMBL/GenBank/DDBJ whole genome shotgun (WGS) entry which is preliminary data.</text>
</comment>
<proteinExistence type="predicted"/>
<sequence length="141" mass="16340">MDGSYISEACLFLVYNRIFKNDFTNPKSLKGYISKEDIVEVKCLYKVASTGKNLTEAVKKKEVSYGKWRDQIKEDTTITTSGDQNNLFVEEIPRNDLFWQNILAKLTQFYVNCIAPQIILNRRGKKENVKIPTALRPRKKN</sequence>
<dbReference type="InterPro" id="IPR011604">
    <property type="entry name" value="PDDEXK-like_dom_sf"/>
</dbReference>
<name>A0ABQ9J9C5_9CUCU</name>
<gene>
    <name evidence="1" type="ORF">NQ317_000526</name>
</gene>
<dbReference type="Gene3D" id="3.90.320.10">
    <property type="match status" value="1"/>
</dbReference>
<evidence type="ECO:0000313" key="1">
    <source>
        <dbReference type="EMBL" id="KAJ8974550.1"/>
    </source>
</evidence>
<dbReference type="Proteomes" id="UP001162164">
    <property type="component" value="Unassembled WGS sequence"/>
</dbReference>
<dbReference type="EMBL" id="JAPWTJ010000972">
    <property type="protein sequence ID" value="KAJ8974550.1"/>
    <property type="molecule type" value="Genomic_DNA"/>
</dbReference>
<evidence type="ECO:0000313" key="2">
    <source>
        <dbReference type="Proteomes" id="UP001162164"/>
    </source>
</evidence>
<organism evidence="1 2">
    <name type="scientific">Molorchus minor</name>
    <dbReference type="NCBI Taxonomy" id="1323400"/>
    <lineage>
        <taxon>Eukaryota</taxon>
        <taxon>Metazoa</taxon>
        <taxon>Ecdysozoa</taxon>
        <taxon>Arthropoda</taxon>
        <taxon>Hexapoda</taxon>
        <taxon>Insecta</taxon>
        <taxon>Pterygota</taxon>
        <taxon>Neoptera</taxon>
        <taxon>Endopterygota</taxon>
        <taxon>Coleoptera</taxon>
        <taxon>Polyphaga</taxon>
        <taxon>Cucujiformia</taxon>
        <taxon>Chrysomeloidea</taxon>
        <taxon>Cerambycidae</taxon>
        <taxon>Lamiinae</taxon>
        <taxon>Monochamini</taxon>
        <taxon>Molorchus</taxon>
    </lineage>
</organism>
<protein>
    <submittedName>
        <fullName evidence="1">Uncharacterized protein</fullName>
    </submittedName>
</protein>
<accession>A0ABQ9J9C5</accession>